<feature type="transmembrane region" description="Helical" evidence="1">
    <location>
        <begin position="24"/>
        <end position="47"/>
    </location>
</feature>
<name>A0A168NER8_9BACL</name>
<dbReference type="EMBL" id="LVJI01000016">
    <property type="protein sequence ID" value="OAB45720.1"/>
    <property type="molecule type" value="Genomic_DNA"/>
</dbReference>
<feature type="transmembrane region" description="Helical" evidence="1">
    <location>
        <begin position="212"/>
        <end position="233"/>
    </location>
</feature>
<evidence type="ECO:0000313" key="3">
    <source>
        <dbReference type="Proteomes" id="UP000077355"/>
    </source>
</evidence>
<feature type="transmembrane region" description="Helical" evidence="1">
    <location>
        <begin position="107"/>
        <end position="126"/>
    </location>
</feature>
<feature type="transmembrane region" description="Helical" evidence="1">
    <location>
        <begin position="138"/>
        <end position="159"/>
    </location>
</feature>
<feature type="transmembrane region" description="Helical" evidence="1">
    <location>
        <begin position="53"/>
        <end position="72"/>
    </location>
</feature>
<protein>
    <recommendedName>
        <fullName evidence="4">ABC transporter permease</fullName>
    </recommendedName>
</protein>
<dbReference type="Proteomes" id="UP000077355">
    <property type="component" value="Unassembled WGS sequence"/>
</dbReference>
<organism evidence="2 3">
    <name type="scientific">Paenibacillus antarcticus</name>
    <dbReference type="NCBI Taxonomy" id="253703"/>
    <lineage>
        <taxon>Bacteria</taxon>
        <taxon>Bacillati</taxon>
        <taxon>Bacillota</taxon>
        <taxon>Bacilli</taxon>
        <taxon>Bacillales</taxon>
        <taxon>Paenibacillaceae</taxon>
        <taxon>Paenibacillus</taxon>
    </lineage>
</organism>
<reference evidence="2 3" key="1">
    <citation type="submission" date="2016-03" db="EMBL/GenBank/DDBJ databases">
        <title>Draft genome sequence of Paenibacillus antarcticus CECT 5836.</title>
        <authorList>
            <person name="Shin S.-K."/>
            <person name="Yi H."/>
        </authorList>
    </citation>
    <scope>NUCLEOTIDE SEQUENCE [LARGE SCALE GENOMIC DNA]</scope>
    <source>
        <strain evidence="2 3">CECT 5836</strain>
    </source>
</reference>
<keyword evidence="1" id="KW-1133">Transmembrane helix</keyword>
<evidence type="ECO:0000313" key="2">
    <source>
        <dbReference type="EMBL" id="OAB45720.1"/>
    </source>
</evidence>
<keyword evidence="1" id="KW-0812">Transmembrane</keyword>
<evidence type="ECO:0000256" key="1">
    <source>
        <dbReference type="SAM" id="Phobius"/>
    </source>
</evidence>
<proteinExistence type="predicted"/>
<dbReference type="AlphaFoldDB" id="A0A168NER8"/>
<keyword evidence="3" id="KW-1185">Reference proteome</keyword>
<feature type="transmembrane region" description="Helical" evidence="1">
    <location>
        <begin position="171"/>
        <end position="192"/>
    </location>
</feature>
<evidence type="ECO:0008006" key="4">
    <source>
        <dbReference type="Google" id="ProtNLM"/>
    </source>
</evidence>
<gene>
    <name evidence="2" type="ORF">PBAT_12490</name>
</gene>
<sequence length="242" mass="27967">MSVNTVIRDAWVIFKKDIKIDKMLLILSILFMGYIGITISMFIGGEYQNDKQFIPMADIMMLIMTPMLGFYYSKKSFKYMTDDSYTQMLVYLRTLPISPKVIMCYRYIQMVIAFTMNSVIVFSIIYGVSYQLRSEISIGNYLCFALTWIGYALVVTGIYIHLEFTNSGRKYFWLTLVLIVITIIVGITNWLLGGNLLLYTMEMSKEWGLLSPVMWGALVGGIISLTLMGKLTFRRLQYRDLL</sequence>
<comment type="caution">
    <text evidence="2">The sequence shown here is derived from an EMBL/GenBank/DDBJ whole genome shotgun (WGS) entry which is preliminary data.</text>
</comment>
<accession>A0A168NER8</accession>
<keyword evidence="1" id="KW-0472">Membrane</keyword>